<comment type="caution">
    <text evidence="1">The sequence shown here is derived from an EMBL/GenBank/DDBJ whole genome shotgun (WGS) entry which is preliminary data.</text>
</comment>
<name>A0ABP4HCU1_9ACTN</name>
<proteinExistence type="predicted"/>
<dbReference type="EMBL" id="BAAAIH010000003">
    <property type="protein sequence ID" value="GAA1253443.1"/>
    <property type="molecule type" value="Genomic_DNA"/>
</dbReference>
<dbReference type="Proteomes" id="UP001500282">
    <property type="component" value="Unassembled WGS sequence"/>
</dbReference>
<evidence type="ECO:0000313" key="2">
    <source>
        <dbReference type="Proteomes" id="UP001500282"/>
    </source>
</evidence>
<sequence>MEGKWRYTVPAPTPARAAMAPSGTMRPSAANEALAAASTRALFRRASAREGSPSGEGPSPSAAPCAGSLAIAVSLIDKRVIRSGTLTGLLVPILLGSLPP</sequence>
<organism evidence="1 2">
    <name type="scientific">Streptomyces javensis</name>
    <dbReference type="NCBI Taxonomy" id="114698"/>
    <lineage>
        <taxon>Bacteria</taxon>
        <taxon>Bacillati</taxon>
        <taxon>Actinomycetota</taxon>
        <taxon>Actinomycetes</taxon>
        <taxon>Kitasatosporales</taxon>
        <taxon>Streptomycetaceae</taxon>
        <taxon>Streptomyces</taxon>
        <taxon>Streptomyces violaceusniger group</taxon>
    </lineage>
</organism>
<reference evidence="2" key="1">
    <citation type="journal article" date="2019" name="Int. J. Syst. Evol. Microbiol.">
        <title>The Global Catalogue of Microorganisms (GCM) 10K type strain sequencing project: providing services to taxonomists for standard genome sequencing and annotation.</title>
        <authorList>
            <consortium name="The Broad Institute Genomics Platform"/>
            <consortium name="The Broad Institute Genome Sequencing Center for Infectious Disease"/>
            <person name="Wu L."/>
            <person name="Ma J."/>
        </authorList>
    </citation>
    <scope>NUCLEOTIDE SEQUENCE [LARGE SCALE GENOMIC DNA]</scope>
    <source>
        <strain evidence="2">JCM 11448</strain>
    </source>
</reference>
<keyword evidence="2" id="KW-1185">Reference proteome</keyword>
<evidence type="ECO:0000313" key="1">
    <source>
        <dbReference type="EMBL" id="GAA1253443.1"/>
    </source>
</evidence>
<protein>
    <submittedName>
        <fullName evidence="1">Uncharacterized protein</fullName>
    </submittedName>
</protein>
<accession>A0ABP4HCU1</accession>
<gene>
    <name evidence="1" type="ORF">GCM10009579_09190</name>
</gene>